<keyword evidence="3" id="KW-1185">Reference proteome</keyword>
<keyword evidence="1" id="KW-0812">Transmembrane</keyword>
<dbReference type="EMBL" id="CP089278">
    <property type="protein sequence ID" value="USP79744.1"/>
    <property type="molecule type" value="Genomic_DNA"/>
</dbReference>
<evidence type="ECO:0000313" key="3">
    <source>
        <dbReference type="Proteomes" id="UP001056012"/>
    </source>
</evidence>
<feature type="transmembrane region" description="Helical" evidence="1">
    <location>
        <begin position="28"/>
        <end position="47"/>
    </location>
</feature>
<sequence length="198" mass="21375">MPQYHTPGGTVSYPDPKSIYPSLPKVSFGRAVAIGLSAGFLGALAYVKPPSFPDTMTDITPSMSGTNKLEQMITGRPNSYVPARTIGNHLGVSADFYSKNFNLLNHVHHFGMGILAGPVRALMSYYGVIGPVAAFVHTGIRIMMDQTVELTAGTSALPWTWPINEQVVDVLHKGVYALVTGYVCDRLVRGVDWFNSGS</sequence>
<proteinExistence type="predicted"/>
<keyword evidence="1" id="KW-1133">Transmembrane helix</keyword>
<dbReference type="VEuPathDB" id="FungiDB:yc1106_07018"/>
<dbReference type="AlphaFoldDB" id="A0A9Q8ZE04"/>
<evidence type="ECO:0000256" key="1">
    <source>
        <dbReference type="SAM" id="Phobius"/>
    </source>
</evidence>
<dbReference type="OrthoDB" id="191139at2759"/>
<dbReference type="Proteomes" id="UP001056012">
    <property type="component" value="Chromosome 5"/>
</dbReference>
<protein>
    <recommendedName>
        <fullName evidence="4">DUF1440 domain-containing protein</fullName>
    </recommendedName>
</protein>
<reference evidence="2" key="1">
    <citation type="submission" date="2021-12" db="EMBL/GenBank/DDBJ databases">
        <title>Curvularia clavata genome.</title>
        <authorList>
            <person name="Cao Y."/>
        </authorList>
    </citation>
    <scope>NUCLEOTIDE SEQUENCE</scope>
    <source>
        <strain evidence="2">Yc1106</strain>
    </source>
</reference>
<keyword evidence="1" id="KW-0472">Membrane</keyword>
<evidence type="ECO:0000313" key="2">
    <source>
        <dbReference type="EMBL" id="USP79744.1"/>
    </source>
</evidence>
<gene>
    <name evidence="2" type="ORF">yc1106_07018</name>
</gene>
<evidence type="ECO:0008006" key="4">
    <source>
        <dbReference type="Google" id="ProtNLM"/>
    </source>
</evidence>
<name>A0A9Q8ZE04_CURCL</name>
<accession>A0A9Q8ZE04</accession>
<organism evidence="2 3">
    <name type="scientific">Curvularia clavata</name>
    <dbReference type="NCBI Taxonomy" id="95742"/>
    <lineage>
        <taxon>Eukaryota</taxon>
        <taxon>Fungi</taxon>
        <taxon>Dikarya</taxon>
        <taxon>Ascomycota</taxon>
        <taxon>Pezizomycotina</taxon>
        <taxon>Dothideomycetes</taxon>
        <taxon>Pleosporomycetidae</taxon>
        <taxon>Pleosporales</taxon>
        <taxon>Pleosporineae</taxon>
        <taxon>Pleosporaceae</taxon>
        <taxon>Curvularia</taxon>
    </lineage>
</organism>